<dbReference type="AlphaFoldDB" id="A0A7C8I2C2"/>
<dbReference type="Proteomes" id="UP000481861">
    <property type="component" value="Unassembled WGS sequence"/>
</dbReference>
<evidence type="ECO:0000256" key="1">
    <source>
        <dbReference type="SAM" id="MobiDB-lite"/>
    </source>
</evidence>
<evidence type="ECO:0000313" key="2">
    <source>
        <dbReference type="EMBL" id="KAF2869028.1"/>
    </source>
</evidence>
<name>A0A7C8I2C2_9PLEO</name>
<proteinExistence type="predicted"/>
<reference evidence="2 3" key="1">
    <citation type="submission" date="2020-01" db="EMBL/GenBank/DDBJ databases">
        <authorList>
            <consortium name="DOE Joint Genome Institute"/>
            <person name="Haridas S."/>
            <person name="Albert R."/>
            <person name="Binder M."/>
            <person name="Bloem J."/>
            <person name="Labutti K."/>
            <person name="Salamov A."/>
            <person name="Andreopoulos B."/>
            <person name="Baker S.E."/>
            <person name="Barry K."/>
            <person name="Bills G."/>
            <person name="Bluhm B.H."/>
            <person name="Cannon C."/>
            <person name="Castanera R."/>
            <person name="Culley D.E."/>
            <person name="Daum C."/>
            <person name="Ezra D."/>
            <person name="Gonzalez J.B."/>
            <person name="Henrissat B."/>
            <person name="Kuo A."/>
            <person name="Liang C."/>
            <person name="Lipzen A."/>
            <person name="Lutzoni F."/>
            <person name="Magnuson J."/>
            <person name="Mondo S."/>
            <person name="Nolan M."/>
            <person name="Ohm R."/>
            <person name="Pangilinan J."/>
            <person name="Park H.-J.H."/>
            <person name="Ramirez L."/>
            <person name="Alfaro M."/>
            <person name="Sun H."/>
            <person name="Tritt A."/>
            <person name="Yoshinaga Y."/>
            <person name="Zwiers L.-H.L."/>
            <person name="Turgeon B.G."/>
            <person name="Goodwin S.B."/>
            <person name="Spatafora J.W."/>
            <person name="Crous P.W."/>
            <person name="Grigoriev I.V."/>
        </authorList>
    </citation>
    <scope>NUCLEOTIDE SEQUENCE [LARGE SCALE GENOMIC DNA]</scope>
    <source>
        <strain evidence="2 3">CBS 611.86</strain>
    </source>
</reference>
<sequence length="156" mass="17287">MAHGIASRSEALMHRATPAEDGTAHPLRLAHCTVHTSRRRRLATMAQPFGYLESKHLPSRFCIMRSVCPSTVALSASRSVPAVPTPSLAAGAIGVLYARTPMLFVRPELPFLHKRTAFATRKFPFSRKSKQHCRFLIVGTARPPLERRPVSSRPSH</sequence>
<feature type="region of interest" description="Disordered" evidence="1">
    <location>
        <begin position="1"/>
        <end position="20"/>
    </location>
</feature>
<keyword evidence="3" id="KW-1185">Reference proteome</keyword>
<gene>
    <name evidence="2" type="ORF">BDV95DRAFT_641769</name>
</gene>
<organism evidence="2 3">
    <name type="scientific">Massariosphaeria phaeospora</name>
    <dbReference type="NCBI Taxonomy" id="100035"/>
    <lineage>
        <taxon>Eukaryota</taxon>
        <taxon>Fungi</taxon>
        <taxon>Dikarya</taxon>
        <taxon>Ascomycota</taxon>
        <taxon>Pezizomycotina</taxon>
        <taxon>Dothideomycetes</taxon>
        <taxon>Pleosporomycetidae</taxon>
        <taxon>Pleosporales</taxon>
        <taxon>Pleosporales incertae sedis</taxon>
        <taxon>Massariosphaeria</taxon>
    </lineage>
</organism>
<dbReference type="EMBL" id="JAADJZ010000017">
    <property type="protein sequence ID" value="KAF2869028.1"/>
    <property type="molecule type" value="Genomic_DNA"/>
</dbReference>
<comment type="caution">
    <text evidence="2">The sequence shown here is derived from an EMBL/GenBank/DDBJ whole genome shotgun (WGS) entry which is preliminary data.</text>
</comment>
<evidence type="ECO:0000313" key="3">
    <source>
        <dbReference type="Proteomes" id="UP000481861"/>
    </source>
</evidence>
<accession>A0A7C8I2C2</accession>
<protein>
    <submittedName>
        <fullName evidence="2">Uncharacterized protein</fullName>
    </submittedName>
</protein>